<dbReference type="AlphaFoldDB" id="A0A382TGY0"/>
<dbReference type="CDD" id="cd00796">
    <property type="entry name" value="INT_Rci_Hp1_C"/>
    <property type="match status" value="1"/>
</dbReference>
<evidence type="ECO:0000259" key="2">
    <source>
        <dbReference type="Pfam" id="PF00589"/>
    </source>
</evidence>
<name>A0A382TGY0_9ZZZZ</name>
<organism evidence="3">
    <name type="scientific">marine metagenome</name>
    <dbReference type="NCBI Taxonomy" id="408172"/>
    <lineage>
        <taxon>unclassified sequences</taxon>
        <taxon>metagenomes</taxon>
        <taxon>ecological metagenomes</taxon>
    </lineage>
</organism>
<dbReference type="Gene3D" id="1.10.443.10">
    <property type="entry name" value="Intergrase catalytic core"/>
    <property type="match status" value="1"/>
</dbReference>
<accession>A0A382TGY0</accession>
<dbReference type="SUPFAM" id="SSF56349">
    <property type="entry name" value="DNA breaking-rejoining enzymes"/>
    <property type="match status" value="1"/>
</dbReference>
<reference evidence="3" key="1">
    <citation type="submission" date="2018-05" db="EMBL/GenBank/DDBJ databases">
        <authorList>
            <person name="Lanie J.A."/>
            <person name="Ng W.-L."/>
            <person name="Kazmierczak K.M."/>
            <person name="Andrzejewski T.M."/>
            <person name="Davidsen T.M."/>
            <person name="Wayne K.J."/>
            <person name="Tettelin H."/>
            <person name="Glass J.I."/>
            <person name="Rusch D."/>
            <person name="Podicherti R."/>
            <person name="Tsui H.-C.T."/>
            <person name="Winkler M.E."/>
        </authorList>
    </citation>
    <scope>NUCLEOTIDE SEQUENCE</scope>
</reference>
<dbReference type="EMBL" id="UINC01136162">
    <property type="protein sequence ID" value="SVD20757.1"/>
    <property type="molecule type" value="Genomic_DNA"/>
</dbReference>
<dbReference type="GO" id="GO:0006310">
    <property type="term" value="P:DNA recombination"/>
    <property type="evidence" value="ECO:0007669"/>
    <property type="project" value="UniProtKB-KW"/>
</dbReference>
<dbReference type="InterPro" id="IPR011010">
    <property type="entry name" value="DNA_brk_join_enz"/>
</dbReference>
<sequence length="226" mass="25907">SWRMYQGTNPVTATARENKKFLKTTDNKRVRFLSREEADLLLDELKSRSQQLHDICQLSLYTGMRMGEIFNLSWNDIDLEHENISIKDPKSGESRNAYITPPLSKLFQRIKDNASKANGLVFKSSNGKKIREISNVFNRVTEKLGLNKNVTDQRDKVVAHTLRHTFASWLAMQGSPIITIQKLMGHSSLEMTLRYAHLSPSHERDAVLKLATGKRNKVVNLKTKNR</sequence>
<dbReference type="InterPro" id="IPR002104">
    <property type="entry name" value="Integrase_catalytic"/>
</dbReference>
<dbReference type="GO" id="GO:0003677">
    <property type="term" value="F:DNA binding"/>
    <property type="evidence" value="ECO:0007669"/>
    <property type="project" value="InterPro"/>
</dbReference>
<evidence type="ECO:0000313" key="3">
    <source>
        <dbReference type="EMBL" id="SVD20757.1"/>
    </source>
</evidence>
<dbReference type="PANTHER" id="PTHR30349">
    <property type="entry name" value="PHAGE INTEGRASE-RELATED"/>
    <property type="match status" value="1"/>
</dbReference>
<dbReference type="InterPro" id="IPR013762">
    <property type="entry name" value="Integrase-like_cat_sf"/>
</dbReference>
<dbReference type="Pfam" id="PF00589">
    <property type="entry name" value="Phage_integrase"/>
    <property type="match status" value="1"/>
</dbReference>
<feature type="non-terminal residue" evidence="3">
    <location>
        <position position="1"/>
    </location>
</feature>
<dbReference type="InterPro" id="IPR050090">
    <property type="entry name" value="Tyrosine_recombinase_XerCD"/>
</dbReference>
<evidence type="ECO:0000256" key="1">
    <source>
        <dbReference type="ARBA" id="ARBA00023172"/>
    </source>
</evidence>
<gene>
    <name evidence="3" type="ORF">METZ01_LOCUS373611</name>
</gene>
<keyword evidence="1" id="KW-0233">DNA recombination</keyword>
<protein>
    <recommendedName>
        <fullName evidence="2">Tyr recombinase domain-containing protein</fullName>
    </recommendedName>
</protein>
<feature type="domain" description="Tyr recombinase" evidence="2">
    <location>
        <begin position="32"/>
        <end position="201"/>
    </location>
</feature>
<dbReference type="GO" id="GO:0015074">
    <property type="term" value="P:DNA integration"/>
    <property type="evidence" value="ECO:0007669"/>
    <property type="project" value="InterPro"/>
</dbReference>
<proteinExistence type="predicted"/>
<dbReference type="PANTHER" id="PTHR30349:SF64">
    <property type="entry name" value="PROPHAGE INTEGRASE INTD-RELATED"/>
    <property type="match status" value="1"/>
</dbReference>